<reference evidence="1 2" key="1">
    <citation type="submission" date="2022-05" db="EMBL/GenBank/DDBJ databases">
        <authorList>
            <consortium name="Genoscope - CEA"/>
            <person name="William W."/>
        </authorList>
    </citation>
    <scope>NUCLEOTIDE SEQUENCE [LARGE SCALE GENOMIC DNA]</scope>
</reference>
<sequence>MIHGTQHISSQIASAVSIYRHFPMLISKMKTTVSSETVVSLAKQLSGERSLNSQNIPDLFYKGTPPGDKQQAFVLGTSKNEVPIKQEMLAANRFLSCRGLEVFAEGDRVETYRRAFINGSFFSSAKMCTSKLKNSYTVQYTDSSGRIQFREIQKFFLIKTHHVAIVTKLVQIKSLASGVTSSSDEFNEFCNSRPLLHHMAVTRGLPYLFCVPLSQIERKLIVVSSLGDNMLTVSTFPNIVEHD</sequence>
<organism evidence="1 2">
    <name type="scientific">Porites lobata</name>
    <dbReference type="NCBI Taxonomy" id="104759"/>
    <lineage>
        <taxon>Eukaryota</taxon>
        <taxon>Metazoa</taxon>
        <taxon>Cnidaria</taxon>
        <taxon>Anthozoa</taxon>
        <taxon>Hexacorallia</taxon>
        <taxon>Scleractinia</taxon>
        <taxon>Fungiina</taxon>
        <taxon>Poritidae</taxon>
        <taxon>Porites</taxon>
    </lineage>
</organism>
<name>A0ABN8MQM1_9CNID</name>
<dbReference type="Proteomes" id="UP001159405">
    <property type="component" value="Unassembled WGS sequence"/>
</dbReference>
<keyword evidence="2" id="KW-1185">Reference proteome</keyword>
<gene>
    <name evidence="1" type="ORF">PLOB_00000070</name>
</gene>
<protein>
    <recommendedName>
        <fullName evidence="3">Phospholipid scramblase</fullName>
    </recommendedName>
</protein>
<accession>A0ABN8MQM1</accession>
<evidence type="ECO:0000313" key="1">
    <source>
        <dbReference type="EMBL" id="CAH3032219.1"/>
    </source>
</evidence>
<comment type="caution">
    <text evidence="1">The sequence shown here is derived from an EMBL/GenBank/DDBJ whole genome shotgun (WGS) entry which is preliminary data.</text>
</comment>
<proteinExistence type="predicted"/>
<dbReference type="EMBL" id="CALNXK010000001">
    <property type="protein sequence ID" value="CAH3032219.1"/>
    <property type="molecule type" value="Genomic_DNA"/>
</dbReference>
<evidence type="ECO:0000313" key="2">
    <source>
        <dbReference type="Proteomes" id="UP001159405"/>
    </source>
</evidence>
<evidence type="ECO:0008006" key="3">
    <source>
        <dbReference type="Google" id="ProtNLM"/>
    </source>
</evidence>